<gene>
    <name evidence="1" type="ORF">RRF57_007304</name>
</gene>
<sequence>MLRLEFLEDVSLLLVIRGREAHLLLALVVHHLLDHAARLAVEVGQLAVLGLDLGDVDLGGACDDVGPPLHLVRLV</sequence>
<dbReference type="EMBL" id="JAWHQM010000020">
    <property type="protein sequence ID" value="KAK5631590.1"/>
    <property type="molecule type" value="Genomic_DNA"/>
</dbReference>
<organism evidence="1 2">
    <name type="scientific">Xylaria bambusicola</name>
    <dbReference type="NCBI Taxonomy" id="326684"/>
    <lineage>
        <taxon>Eukaryota</taxon>
        <taxon>Fungi</taxon>
        <taxon>Dikarya</taxon>
        <taxon>Ascomycota</taxon>
        <taxon>Pezizomycotina</taxon>
        <taxon>Sordariomycetes</taxon>
        <taxon>Xylariomycetidae</taxon>
        <taxon>Xylariales</taxon>
        <taxon>Xylariaceae</taxon>
        <taxon>Xylaria</taxon>
    </lineage>
</organism>
<accession>A0AAN7UFZ3</accession>
<dbReference type="AlphaFoldDB" id="A0AAN7UFZ3"/>
<protein>
    <submittedName>
        <fullName evidence="1">Uncharacterized protein</fullName>
    </submittedName>
</protein>
<dbReference type="Proteomes" id="UP001305414">
    <property type="component" value="Unassembled WGS sequence"/>
</dbReference>
<comment type="caution">
    <text evidence="1">The sequence shown here is derived from an EMBL/GenBank/DDBJ whole genome shotgun (WGS) entry which is preliminary data.</text>
</comment>
<name>A0AAN7UFZ3_9PEZI</name>
<evidence type="ECO:0000313" key="2">
    <source>
        <dbReference type="Proteomes" id="UP001305414"/>
    </source>
</evidence>
<keyword evidence="2" id="KW-1185">Reference proteome</keyword>
<proteinExistence type="predicted"/>
<reference evidence="1 2" key="1">
    <citation type="submission" date="2023-10" db="EMBL/GenBank/DDBJ databases">
        <title>Draft genome sequence of Xylaria bambusicola isolate GMP-LS, the root and basal stem rot pathogen of sugarcane in Indonesia.</title>
        <authorList>
            <person name="Selvaraj P."/>
            <person name="Muralishankar V."/>
            <person name="Muruganantham S."/>
            <person name="Sp S."/>
            <person name="Haryani S."/>
            <person name="Lau K.J.X."/>
            <person name="Naqvi N.I."/>
        </authorList>
    </citation>
    <scope>NUCLEOTIDE SEQUENCE [LARGE SCALE GENOMIC DNA]</scope>
    <source>
        <strain evidence="1">GMP-LS</strain>
    </source>
</reference>
<evidence type="ECO:0000313" key="1">
    <source>
        <dbReference type="EMBL" id="KAK5631590.1"/>
    </source>
</evidence>